<dbReference type="eggNOG" id="COG0583">
    <property type="taxonomic scope" value="Bacteria"/>
</dbReference>
<evidence type="ECO:0000259" key="5">
    <source>
        <dbReference type="PROSITE" id="PS50931"/>
    </source>
</evidence>
<dbReference type="STRING" id="264198.Reut_B5763"/>
<dbReference type="CDD" id="cd08433">
    <property type="entry name" value="PBP2_Nac"/>
    <property type="match status" value="1"/>
</dbReference>
<feature type="domain" description="HTH lysR-type" evidence="5">
    <location>
        <begin position="3"/>
        <end position="60"/>
    </location>
</feature>
<dbReference type="PRINTS" id="PR00039">
    <property type="entry name" value="HTHLYSR"/>
</dbReference>
<comment type="similarity">
    <text evidence="1">Belongs to the LysR transcriptional regulatory family.</text>
</comment>
<evidence type="ECO:0000256" key="4">
    <source>
        <dbReference type="ARBA" id="ARBA00023163"/>
    </source>
</evidence>
<sequence>MNITLRQLRYFVEIAQSRSFSRAAERLRVAQPALSQNISSLEDSLGAKLFERHARGVEISPAGERLLTSAIDILARTDALKDDIDGRASLPTGSVRLSIAGSIAGAVIAPLLGAVAREYPGIEVTVRESMSFESRALVESGQAHLALMPSPSEIQGMASIPLYEERFMLYGTRAAMRRKPETMTFAEVAELPLAAPDGAHDLRKIIERAANAIGRSLDVRYELNSPQMLIALARDGLAYVVMPPSACLEAVAAKSIVGRPVTEPDLTRIQALVWPGDRPLSPAAAAIRDLIAHIVGDLVERGALPGRTVGATYKKK</sequence>
<gene>
    <name evidence="6" type="ordered locus">Reut_B5763</name>
</gene>
<dbReference type="InterPro" id="IPR005119">
    <property type="entry name" value="LysR_subst-bd"/>
</dbReference>
<dbReference type="GO" id="GO:0003677">
    <property type="term" value="F:DNA binding"/>
    <property type="evidence" value="ECO:0007669"/>
    <property type="project" value="UniProtKB-KW"/>
</dbReference>
<evidence type="ECO:0000256" key="2">
    <source>
        <dbReference type="ARBA" id="ARBA00023015"/>
    </source>
</evidence>
<dbReference type="InterPro" id="IPR036390">
    <property type="entry name" value="WH_DNA-bd_sf"/>
</dbReference>
<reference evidence="6" key="1">
    <citation type="submission" date="2005-08" db="EMBL/GenBank/DDBJ databases">
        <title>Complete sequence of chromosome 2 of Ralstonia eutropha JMP134.</title>
        <authorList>
            <person name="Copeland A."/>
            <person name="Lucas S."/>
            <person name="Lapidus A."/>
            <person name="Barry K."/>
            <person name="Detter J.C."/>
            <person name="Glavina T."/>
            <person name="Hammon N."/>
            <person name="Israni S."/>
            <person name="Pitluck S."/>
            <person name="Goltsman E."/>
            <person name="Martinez M."/>
            <person name="Schmutz J."/>
            <person name="Larimer F."/>
            <person name="Land M."/>
            <person name="Lykidis A."/>
            <person name="Richardson P."/>
        </authorList>
    </citation>
    <scope>NUCLEOTIDE SEQUENCE [LARGE SCALE GENOMIC DNA]</scope>
    <source>
        <strain evidence="6">JMP134</strain>
    </source>
</reference>
<dbReference type="GO" id="GO:0005829">
    <property type="term" value="C:cytosol"/>
    <property type="evidence" value="ECO:0007669"/>
    <property type="project" value="TreeGrafter"/>
</dbReference>
<accession>Q46P28</accession>
<dbReference type="HOGENOM" id="CLU_039613_6_5_4"/>
<dbReference type="KEGG" id="reu:Reut_B5763"/>
<dbReference type="PANTHER" id="PTHR30419">
    <property type="entry name" value="HTH-TYPE TRANSCRIPTIONAL REGULATOR YBHD"/>
    <property type="match status" value="1"/>
</dbReference>
<keyword evidence="2" id="KW-0805">Transcription regulation</keyword>
<dbReference type="OrthoDB" id="8587114at2"/>
<dbReference type="Pfam" id="PF00126">
    <property type="entry name" value="HTH_1"/>
    <property type="match status" value="1"/>
</dbReference>
<dbReference type="Gene3D" id="1.10.10.10">
    <property type="entry name" value="Winged helix-like DNA-binding domain superfamily/Winged helix DNA-binding domain"/>
    <property type="match status" value="1"/>
</dbReference>
<dbReference type="AlphaFoldDB" id="Q46P28"/>
<dbReference type="FunFam" id="1.10.10.10:FF:000001">
    <property type="entry name" value="LysR family transcriptional regulator"/>
    <property type="match status" value="1"/>
</dbReference>
<dbReference type="InterPro" id="IPR050950">
    <property type="entry name" value="HTH-type_LysR_regulators"/>
</dbReference>
<dbReference type="PROSITE" id="PS50931">
    <property type="entry name" value="HTH_LYSR"/>
    <property type="match status" value="1"/>
</dbReference>
<dbReference type="EMBL" id="CP000091">
    <property type="protein sequence ID" value="AAZ65106.1"/>
    <property type="molecule type" value="Genomic_DNA"/>
</dbReference>
<evidence type="ECO:0000313" key="6">
    <source>
        <dbReference type="EMBL" id="AAZ65106.1"/>
    </source>
</evidence>
<dbReference type="InterPro" id="IPR036388">
    <property type="entry name" value="WH-like_DNA-bd_sf"/>
</dbReference>
<dbReference type="SUPFAM" id="SSF46785">
    <property type="entry name" value="Winged helix' DNA-binding domain"/>
    <property type="match status" value="1"/>
</dbReference>
<evidence type="ECO:0000256" key="3">
    <source>
        <dbReference type="ARBA" id="ARBA00023125"/>
    </source>
</evidence>
<dbReference type="SUPFAM" id="SSF53850">
    <property type="entry name" value="Periplasmic binding protein-like II"/>
    <property type="match status" value="1"/>
</dbReference>
<dbReference type="DNASU" id="3613791"/>
<dbReference type="Gene3D" id="3.40.190.290">
    <property type="match status" value="1"/>
</dbReference>
<dbReference type="InterPro" id="IPR000847">
    <property type="entry name" value="LysR_HTH_N"/>
</dbReference>
<organism evidence="6">
    <name type="scientific">Cupriavidus pinatubonensis (strain JMP 134 / LMG 1197)</name>
    <name type="common">Cupriavidus necator (strain JMP 134)</name>
    <dbReference type="NCBI Taxonomy" id="264198"/>
    <lineage>
        <taxon>Bacteria</taxon>
        <taxon>Pseudomonadati</taxon>
        <taxon>Pseudomonadota</taxon>
        <taxon>Betaproteobacteria</taxon>
        <taxon>Burkholderiales</taxon>
        <taxon>Burkholderiaceae</taxon>
        <taxon>Cupriavidus</taxon>
    </lineage>
</organism>
<name>Q46P28_CUPPJ</name>
<keyword evidence="3" id="KW-0238">DNA-binding</keyword>
<proteinExistence type="inferred from homology"/>
<dbReference type="Pfam" id="PF03466">
    <property type="entry name" value="LysR_substrate"/>
    <property type="match status" value="1"/>
</dbReference>
<protein>
    <submittedName>
        <fullName evidence="6">Transcriptional regulator, LysR family</fullName>
    </submittedName>
</protein>
<dbReference type="GO" id="GO:0003700">
    <property type="term" value="F:DNA-binding transcription factor activity"/>
    <property type="evidence" value="ECO:0007669"/>
    <property type="project" value="InterPro"/>
</dbReference>
<keyword evidence="4" id="KW-0804">Transcription</keyword>
<evidence type="ECO:0000256" key="1">
    <source>
        <dbReference type="ARBA" id="ARBA00009437"/>
    </source>
</evidence>